<proteinExistence type="predicted"/>
<feature type="region of interest" description="Disordered" evidence="1">
    <location>
        <begin position="62"/>
        <end position="89"/>
    </location>
</feature>
<accession>A0A2G8RVM4</accession>
<protein>
    <submittedName>
        <fullName evidence="2">Uncharacterized protein</fullName>
    </submittedName>
</protein>
<dbReference type="EMBL" id="AYKW01000045">
    <property type="protein sequence ID" value="PIL25576.1"/>
    <property type="molecule type" value="Genomic_DNA"/>
</dbReference>
<name>A0A2G8RVM4_9APHY</name>
<keyword evidence="3" id="KW-1185">Reference proteome</keyword>
<organism evidence="2 3">
    <name type="scientific">Ganoderma sinense ZZ0214-1</name>
    <dbReference type="NCBI Taxonomy" id="1077348"/>
    <lineage>
        <taxon>Eukaryota</taxon>
        <taxon>Fungi</taxon>
        <taxon>Dikarya</taxon>
        <taxon>Basidiomycota</taxon>
        <taxon>Agaricomycotina</taxon>
        <taxon>Agaricomycetes</taxon>
        <taxon>Polyporales</taxon>
        <taxon>Polyporaceae</taxon>
        <taxon>Ganoderma</taxon>
    </lineage>
</organism>
<gene>
    <name evidence="2" type="ORF">GSI_11323</name>
</gene>
<dbReference type="AlphaFoldDB" id="A0A2G8RVM4"/>
<reference evidence="2 3" key="1">
    <citation type="journal article" date="2015" name="Sci. Rep.">
        <title>Chromosome-level genome map provides insights into diverse defense mechanisms in the medicinal fungus Ganoderma sinense.</title>
        <authorList>
            <person name="Zhu Y."/>
            <person name="Xu J."/>
            <person name="Sun C."/>
            <person name="Zhou S."/>
            <person name="Xu H."/>
            <person name="Nelson D.R."/>
            <person name="Qian J."/>
            <person name="Song J."/>
            <person name="Luo H."/>
            <person name="Xiang L."/>
            <person name="Li Y."/>
            <person name="Xu Z."/>
            <person name="Ji A."/>
            <person name="Wang L."/>
            <person name="Lu S."/>
            <person name="Hayward A."/>
            <person name="Sun W."/>
            <person name="Li X."/>
            <person name="Schwartz D.C."/>
            <person name="Wang Y."/>
            <person name="Chen S."/>
        </authorList>
    </citation>
    <scope>NUCLEOTIDE SEQUENCE [LARGE SCALE GENOMIC DNA]</scope>
    <source>
        <strain evidence="2 3">ZZ0214-1</strain>
    </source>
</reference>
<evidence type="ECO:0000313" key="3">
    <source>
        <dbReference type="Proteomes" id="UP000230002"/>
    </source>
</evidence>
<evidence type="ECO:0000256" key="1">
    <source>
        <dbReference type="SAM" id="MobiDB-lite"/>
    </source>
</evidence>
<comment type="caution">
    <text evidence="2">The sequence shown here is derived from an EMBL/GenBank/DDBJ whole genome shotgun (WGS) entry which is preliminary data.</text>
</comment>
<dbReference type="Proteomes" id="UP000230002">
    <property type="component" value="Unassembled WGS sequence"/>
</dbReference>
<feature type="compositionally biased region" description="Basic and acidic residues" evidence="1">
    <location>
        <begin position="76"/>
        <end position="89"/>
    </location>
</feature>
<evidence type="ECO:0000313" key="2">
    <source>
        <dbReference type="EMBL" id="PIL25576.1"/>
    </source>
</evidence>
<sequence length="113" mass="11773">MLRAVLDGTSLSHTKSSGCGAISVAVGAWCSIASRHGGPFIFPLPQSLGSRGRAQIRCPPHAVTHPGAGPDSESAATERLEVRRGAGRDGSNDALVALLAFLSTAPRMHSWTW</sequence>